<gene>
    <name evidence="2" type="ORF">KIW84_025417</name>
</gene>
<dbReference type="Gramene" id="Psat02G0541700-T1">
    <property type="protein sequence ID" value="KAI5440050.1"/>
    <property type="gene ID" value="KIW84_025417"/>
</dbReference>
<protein>
    <recommendedName>
        <fullName evidence="1">Reverse transcriptase zinc-binding domain-containing protein</fullName>
    </recommendedName>
</protein>
<name>A0A9D4YLS9_PEA</name>
<dbReference type="PANTHER" id="PTHR33116:SF86">
    <property type="entry name" value="REVERSE TRANSCRIPTASE DOMAIN-CONTAINING PROTEIN"/>
    <property type="match status" value="1"/>
</dbReference>
<accession>A0A9D4YLS9</accession>
<keyword evidence="3" id="KW-1185">Reference proteome</keyword>
<dbReference type="PANTHER" id="PTHR33116">
    <property type="entry name" value="REVERSE TRANSCRIPTASE ZINC-BINDING DOMAIN-CONTAINING PROTEIN-RELATED-RELATED"/>
    <property type="match status" value="1"/>
</dbReference>
<comment type="caution">
    <text evidence="2">The sequence shown here is derived from an EMBL/GenBank/DDBJ whole genome shotgun (WGS) entry which is preliminary data.</text>
</comment>
<dbReference type="EMBL" id="JAMSHJ010000002">
    <property type="protein sequence ID" value="KAI5440050.1"/>
    <property type="molecule type" value="Genomic_DNA"/>
</dbReference>
<dbReference type="Pfam" id="PF13966">
    <property type="entry name" value="zf-RVT"/>
    <property type="match status" value="1"/>
</dbReference>
<evidence type="ECO:0000259" key="1">
    <source>
        <dbReference type="Pfam" id="PF13966"/>
    </source>
</evidence>
<evidence type="ECO:0000313" key="2">
    <source>
        <dbReference type="EMBL" id="KAI5440050.1"/>
    </source>
</evidence>
<dbReference type="AlphaFoldDB" id="A0A9D4YLS9"/>
<dbReference type="Proteomes" id="UP001058974">
    <property type="component" value="Chromosome 2"/>
</dbReference>
<dbReference type="InterPro" id="IPR026960">
    <property type="entry name" value="RVT-Znf"/>
</dbReference>
<evidence type="ECO:0000313" key="3">
    <source>
        <dbReference type="Proteomes" id="UP001058974"/>
    </source>
</evidence>
<sequence length="226" mass="26854">MVYLEKYEAHFSRNLEEVKETIWDRMCVKIMMAHLRYLGLPTVFVRYKKDIFVQMIDRIWKKVKGWKDKFLSRAGKEVMIKSVAQVIPTYVMSCFRLPEDYGFKILGQDRGLRQEALACELVDQDLCCWKRDLIGSCFDPNVCSQTKDVEEDLGGPIHNRIQNFVWYLKKNFLLTRENLMKKGIKCSPECPLCQNINETIRHFVWIVPSPKWYGYLPTWIEFVSLY</sequence>
<dbReference type="Gramene" id="Psat0s2105g0200.1">
    <property type="protein sequence ID" value="Psat0s2105g0200.1.cds"/>
    <property type="gene ID" value="Psat0s2105g0200"/>
</dbReference>
<organism evidence="2 3">
    <name type="scientific">Pisum sativum</name>
    <name type="common">Garden pea</name>
    <name type="synonym">Lathyrus oleraceus</name>
    <dbReference type="NCBI Taxonomy" id="3888"/>
    <lineage>
        <taxon>Eukaryota</taxon>
        <taxon>Viridiplantae</taxon>
        <taxon>Streptophyta</taxon>
        <taxon>Embryophyta</taxon>
        <taxon>Tracheophyta</taxon>
        <taxon>Spermatophyta</taxon>
        <taxon>Magnoliopsida</taxon>
        <taxon>eudicotyledons</taxon>
        <taxon>Gunneridae</taxon>
        <taxon>Pentapetalae</taxon>
        <taxon>rosids</taxon>
        <taxon>fabids</taxon>
        <taxon>Fabales</taxon>
        <taxon>Fabaceae</taxon>
        <taxon>Papilionoideae</taxon>
        <taxon>50 kb inversion clade</taxon>
        <taxon>NPAAA clade</taxon>
        <taxon>Hologalegina</taxon>
        <taxon>IRL clade</taxon>
        <taxon>Fabeae</taxon>
        <taxon>Lathyrus</taxon>
    </lineage>
</organism>
<proteinExistence type="predicted"/>
<reference evidence="2 3" key="1">
    <citation type="journal article" date="2022" name="Nat. Genet.">
        <title>Improved pea reference genome and pan-genome highlight genomic features and evolutionary characteristics.</title>
        <authorList>
            <person name="Yang T."/>
            <person name="Liu R."/>
            <person name="Luo Y."/>
            <person name="Hu S."/>
            <person name="Wang D."/>
            <person name="Wang C."/>
            <person name="Pandey M.K."/>
            <person name="Ge S."/>
            <person name="Xu Q."/>
            <person name="Li N."/>
            <person name="Li G."/>
            <person name="Huang Y."/>
            <person name="Saxena R.K."/>
            <person name="Ji Y."/>
            <person name="Li M."/>
            <person name="Yan X."/>
            <person name="He Y."/>
            <person name="Liu Y."/>
            <person name="Wang X."/>
            <person name="Xiang C."/>
            <person name="Varshney R.K."/>
            <person name="Ding H."/>
            <person name="Gao S."/>
            <person name="Zong X."/>
        </authorList>
    </citation>
    <scope>NUCLEOTIDE SEQUENCE [LARGE SCALE GENOMIC DNA]</scope>
    <source>
        <strain evidence="2 3">cv. Zhongwan 6</strain>
    </source>
</reference>
<feature type="domain" description="Reverse transcriptase zinc-binding" evidence="1">
    <location>
        <begin position="157"/>
        <end position="204"/>
    </location>
</feature>